<keyword evidence="17" id="KW-1185">Reference proteome</keyword>
<evidence type="ECO:0000256" key="10">
    <source>
        <dbReference type="ARBA" id="ARBA00023125"/>
    </source>
</evidence>
<feature type="compositionally biased region" description="Basic and acidic residues" evidence="14">
    <location>
        <begin position="419"/>
        <end position="431"/>
    </location>
</feature>
<evidence type="ECO:0000256" key="8">
    <source>
        <dbReference type="ARBA" id="ARBA00022833"/>
    </source>
</evidence>
<dbReference type="EMBL" id="JAPXFL010000007">
    <property type="protein sequence ID" value="KAK9504056.1"/>
    <property type="molecule type" value="Genomic_DNA"/>
</dbReference>
<dbReference type="GO" id="GO:0006281">
    <property type="term" value="P:DNA repair"/>
    <property type="evidence" value="ECO:0007669"/>
    <property type="project" value="UniProtKB-KW"/>
</dbReference>
<keyword evidence="9" id="KW-0067">ATP-binding</keyword>
<dbReference type="GO" id="GO:0003678">
    <property type="term" value="F:DNA helicase activity"/>
    <property type="evidence" value="ECO:0007669"/>
    <property type="project" value="UniProtKB-EC"/>
</dbReference>
<evidence type="ECO:0000256" key="9">
    <source>
        <dbReference type="ARBA" id="ARBA00022840"/>
    </source>
</evidence>
<comment type="caution">
    <text evidence="16">The sequence shown here is derived from an EMBL/GenBank/DDBJ whole genome shotgun (WGS) entry which is preliminary data.</text>
</comment>
<dbReference type="GO" id="GO:0006338">
    <property type="term" value="P:chromatin remodeling"/>
    <property type="evidence" value="ECO:0007669"/>
    <property type="project" value="TreeGrafter"/>
</dbReference>
<name>A0AAW1D017_9HEMI</name>
<evidence type="ECO:0000259" key="15">
    <source>
        <dbReference type="PROSITE" id="PS51533"/>
    </source>
</evidence>
<dbReference type="SUPFAM" id="SSF57903">
    <property type="entry name" value="FYVE/PHD zinc finger"/>
    <property type="match status" value="1"/>
</dbReference>
<evidence type="ECO:0000256" key="1">
    <source>
        <dbReference type="ARBA" id="ARBA00004123"/>
    </source>
</evidence>
<reference evidence="16 17" key="1">
    <citation type="submission" date="2022-12" db="EMBL/GenBank/DDBJ databases">
        <title>Chromosome-level genome assembly of true bugs.</title>
        <authorList>
            <person name="Ma L."/>
            <person name="Li H."/>
        </authorList>
    </citation>
    <scope>NUCLEOTIDE SEQUENCE [LARGE SCALE GENOMIC DNA]</scope>
    <source>
        <strain evidence="16">Lab_2022b</strain>
    </source>
</reference>
<keyword evidence="3" id="KW-0479">Metal-binding</keyword>
<dbReference type="GO" id="GO:0005721">
    <property type="term" value="C:pericentric heterochromatin"/>
    <property type="evidence" value="ECO:0007669"/>
    <property type="project" value="TreeGrafter"/>
</dbReference>
<dbReference type="GO" id="GO:0031490">
    <property type="term" value="F:chromatin DNA binding"/>
    <property type="evidence" value="ECO:0007669"/>
    <property type="project" value="TreeGrafter"/>
</dbReference>
<dbReference type="GO" id="GO:0031297">
    <property type="term" value="P:replication fork processing"/>
    <property type="evidence" value="ECO:0007669"/>
    <property type="project" value="TreeGrafter"/>
</dbReference>
<feature type="compositionally biased region" description="Basic and acidic residues" evidence="14">
    <location>
        <begin position="366"/>
        <end position="393"/>
    </location>
</feature>
<dbReference type="CDD" id="cd11726">
    <property type="entry name" value="ADDz_ATRX"/>
    <property type="match status" value="1"/>
</dbReference>
<organism evidence="16 17">
    <name type="scientific">Rhynocoris fuscipes</name>
    <dbReference type="NCBI Taxonomy" id="488301"/>
    <lineage>
        <taxon>Eukaryota</taxon>
        <taxon>Metazoa</taxon>
        <taxon>Ecdysozoa</taxon>
        <taxon>Arthropoda</taxon>
        <taxon>Hexapoda</taxon>
        <taxon>Insecta</taxon>
        <taxon>Pterygota</taxon>
        <taxon>Neoptera</taxon>
        <taxon>Paraneoptera</taxon>
        <taxon>Hemiptera</taxon>
        <taxon>Heteroptera</taxon>
        <taxon>Panheteroptera</taxon>
        <taxon>Cimicomorpha</taxon>
        <taxon>Reduviidae</taxon>
        <taxon>Harpactorinae</taxon>
        <taxon>Harpactorini</taxon>
        <taxon>Rhynocoris</taxon>
    </lineage>
</organism>
<feature type="compositionally biased region" description="Acidic residues" evidence="14">
    <location>
        <begin position="170"/>
        <end position="182"/>
    </location>
</feature>
<dbReference type="InterPro" id="IPR052131">
    <property type="entry name" value="ATRX_domain-containing"/>
</dbReference>
<evidence type="ECO:0000313" key="16">
    <source>
        <dbReference type="EMBL" id="KAK9504056.1"/>
    </source>
</evidence>
<keyword evidence="10" id="KW-0238">DNA-binding</keyword>
<accession>A0AAW1D017</accession>
<evidence type="ECO:0000256" key="3">
    <source>
        <dbReference type="ARBA" id="ARBA00022723"/>
    </source>
</evidence>
<evidence type="ECO:0000256" key="11">
    <source>
        <dbReference type="ARBA" id="ARBA00023204"/>
    </source>
</evidence>
<keyword evidence="7" id="KW-0378">Hydrolase</keyword>
<feature type="compositionally biased region" description="Basic and acidic residues" evidence="14">
    <location>
        <begin position="329"/>
        <end position="345"/>
    </location>
</feature>
<dbReference type="InterPro" id="IPR011011">
    <property type="entry name" value="Znf_FYVE_PHD"/>
</dbReference>
<evidence type="ECO:0000256" key="14">
    <source>
        <dbReference type="SAM" id="MobiDB-lite"/>
    </source>
</evidence>
<dbReference type="GO" id="GO:0016787">
    <property type="term" value="F:hydrolase activity"/>
    <property type="evidence" value="ECO:0007669"/>
    <property type="project" value="UniProtKB-KW"/>
</dbReference>
<dbReference type="InterPro" id="IPR013083">
    <property type="entry name" value="Znf_RING/FYVE/PHD"/>
</dbReference>
<evidence type="ECO:0000313" key="17">
    <source>
        <dbReference type="Proteomes" id="UP001461498"/>
    </source>
</evidence>
<comment type="catalytic activity">
    <reaction evidence="13">
        <text>ATP + H2O = ADP + phosphate + H(+)</text>
        <dbReference type="Rhea" id="RHEA:13065"/>
        <dbReference type="ChEBI" id="CHEBI:15377"/>
        <dbReference type="ChEBI" id="CHEBI:15378"/>
        <dbReference type="ChEBI" id="CHEBI:30616"/>
        <dbReference type="ChEBI" id="CHEBI:43474"/>
        <dbReference type="ChEBI" id="CHEBI:456216"/>
        <dbReference type="EC" id="3.6.4.12"/>
    </reaction>
</comment>
<dbReference type="AlphaFoldDB" id="A0AAW1D017"/>
<evidence type="ECO:0000256" key="6">
    <source>
        <dbReference type="ARBA" id="ARBA00022771"/>
    </source>
</evidence>
<comment type="similarity">
    <text evidence="2">Belongs to the SNF2/RAD54 helicase family.</text>
</comment>
<proteinExistence type="inferred from homology"/>
<dbReference type="PANTHER" id="PTHR46357:SF1">
    <property type="entry name" value="TRANSCRIPTIONAL REGULATOR ATRX"/>
    <property type="match status" value="1"/>
</dbReference>
<dbReference type="GO" id="GO:0005524">
    <property type="term" value="F:ATP binding"/>
    <property type="evidence" value="ECO:0007669"/>
    <property type="project" value="UniProtKB-KW"/>
</dbReference>
<evidence type="ECO:0000256" key="7">
    <source>
        <dbReference type="ARBA" id="ARBA00022801"/>
    </source>
</evidence>
<keyword evidence="6" id="KW-0863">Zinc-finger</keyword>
<sequence>MVRAVKKPVVTKEELKFREELYPDVKAVKNKNILCTSCNVSLKELILRGKPRTHPFMDTLLCEKCNSFFGDGDFSVDEDGSDKYCRWCGQGGTLFLCSKCTAGFCKKCIKRNLPRTALKEVESDDWQCYCCNVKPLYELRAHCWAANKFASEFVNNEELKRKRARKPTEQEDNSDSEREELDDSSKPKRRKKADDSSNEEEEKTTRSKGKPKKNDNKNSPSVSREDTKKYRPIVQKLALTLKDAISMTDLFKKKATDLTNKKINANCIKDVNSVVQITGKVDTLLQSVETISQQLRASVGDTLIKWRKLHDPDIEDEESEEDKADDEEGKANEEDGKANDEGGKADEDEAKNKTINGVMESVNDVAKNKDTFESDVKEEIADTNAKDNDDQTVERTSPMDVEGDEEKHSPQKTNGSDSVGHDETNANKLEGEIEIETSNNEIETVELDEGEKRNTESNSDVEVLSEESSNSQYLKIEERFLCTSVAFTFKVICIILMFVV</sequence>
<dbReference type="Proteomes" id="UP001461498">
    <property type="component" value="Unassembled WGS sequence"/>
</dbReference>
<evidence type="ECO:0000256" key="5">
    <source>
        <dbReference type="ARBA" id="ARBA00022763"/>
    </source>
</evidence>
<protein>
    <recommendedName>
        <fullName evidence="15">PHD-type domain-containing protein</fullName>
    </recommendedName>
</protein>
<keyword evidence="11" id="KW-0234">DNA repair</keyword>
<dbReference type="GO" id="GO:0008270">
    <property type="term" value="F:zinc ion binding"/>
    <property type="evidence" value="ECO:0007669"/>
    <property type="project" value="UniProtKB-KW"/>
</dbReference>
<keyword evidence="5" id="KW-0227">DNA damage</keyword>
<dbReference type="InterPro" id="IPR025766">
    <property type="entry name" value="ADD"/>
</dbReference>
<keyword evidence="8" id="KW-0862">Zinc</keyword>
<keyword evidence="12" id="KW-0539">Nucleus</keyword>
<dbReference type="GO" id="GO:0005634">
    <property type="term" value="C:nucleus"/>
    <property type="evidence" value="ECO:0007669"/>
    <property type="project" value="UniProtKB-SubCell"/>
</dbReference>
<evidence type="ECO:0000256" key="4">
    <source>
        <dbReference type="ARBA" id="ARBA00022741"/>
    </source>
</evidence>
<dbReference type="GO" id="GO:0010468">
    <property type="term" value="P:regulation of gene expression"/>
    <property type="evidence" value="ECO:0007669"/>
    <property type="project" value="UniProtKB-ARBA"/>
</dbReference>
<feature type="compositionally biased region" description="Acidic residues" evidence="14">
    <location>
        <begin position="313"/>
        <end position="328"/>
    </location>
</feature>
<dbReference type="Gene3D" id="3.30.40.10">
    <property type="entry name" value="Zinc/RING finger domain, C3HC4 (zinc finger)"/>
    <property type="match status" value="1"/>
</dbReference>
<evidence type="ECO:0000256" key="2">
    <source>
        <dbReference type="ARBA" id="ARBA00007025"/>
    </source>
</evidence>
<dbReference type="PROSITE" id="PS51533">
    <property type="entry name" value="ADD"/>
    <property type="match status" value="1"/>
</dbReference>
<dbReference type="PANTHER" id="PTHR46357">
    <property type="entry name" value="TRANSCRIPTIONAL REGULATOR ATRX"/>
    <property type="match status" value="1"/>
</dbReference>
<comment type="subcellular location">
    <subcellularLocation>
        <location evidence="1">Nucleus</location>
    </subcellularLocation>
</comment>
<evidence type="ECO:0000256" key="13">
    <source>
        <dbReference type="ARBA" id="ARBA00047995"/>
    </source>
</evidence>
<feature type="region of interest" description="Disordered" evidence="14">
    <location>
        <begin position="159"/>
        <end position="229"/>
    </location>
</feature>
<evidence type="ECO:0000256" key="12">
    <source>
        <dbReference type="ARBA" id="ARBA00023242"/>
    </source>
</evidence>
<feature type="region of interest" description="Disordered" evidence="14">
    <location>
        <begin position="310"/>
        <end position="467"/>
    </location>
</feature>
<keyword evidence="4" id="KW-0547">Nucleotide-binding</keyword>
<feature type="domain" description="PHD-type" evidence="15">
    <location>
        <begin position="23"/>
        <end position="159"/>
    </location>
</feature>
<feature type="compositionally biased region" description="Polar residues" evidence="14">
    <location>
        <begin position="456"/>
        <end position="467"/>
    </location>
</feature>
<gene>
    <name evidence="16" type="ORF">O3M35_010491</name>
</gene>